<keyword evidence="1" id="KW-0812">Transmembrane</keyword>
<accession>A0A934UX49</accession>
<feature type="transmembrane region" description="Helical" evidence="1">
    <location>
        <begin position="47"/>
        <end position="68"/>
    </location>
</feature>
<dbReference type="Proteomes" id="UP000618733">
    <property type="component" value="Unassembled WGS sequence"/>
</dbReference>
<comment type="caution">
    <text evidence="2">The sequence shown here is derived from an EMBL/GenBank/DDBJ whole genome shotgun (WGS) entry which is preliminary data.</text>
</comment>
<feature type="transmembrane region" description="Helical" evidence="1">
    <location>
        <begin position="88"/>
        <end position="109"/>
    </location>
</feature>
<evidence type="ECO:0000256" key="1">
    <source>
        <dbReference type="SAM" id="Phobius"/>
    </source>
</evidence>
<protein>
    <submittedName>
        <fullName evidence="2">Uncharacterized protein</fullName>
    </submittedName>
</protein>
<organism evidence="2 3">
    <name type="scientific">Leucobacter edaphi</name>
    <dbReference type="NCBI Taxonomy" id="2796472"/>
    <lineage>
        <taxon>Bacteria</taxon>
        <taxon>Bacillati</taxon>
        <taxon>Actinomycetota</taxon>
        <taxon>Actinomycetes</taxon>
        <taxon>Micrococcales</taxon>
        <taxon>Microbacteriaceae</taxon>
        <taxon>Leucobacter</taxon>
    </lineage>
</organism>
<dbReference type="RefSeq" id="WP_200130786.1">
    <property type="nucleotide sequence ID" value="NZ_JAEHOI010000001.1"/>
</dbReference>
<proteinExistence type="predicted"/>
<keyword evidence="1" id="KW-1133">Transmembrane helix</keyword>
<dbReference type="InterPro" id="IPR045919">
    <property type="entry name" value="DUF6338"/>
</dbReference>
<evidence type="ECO:0000313" key="2">
    <source>
        <dbReference type="EMBL" id="MBK0420572.1"/>
    </source>
</evidence>
<feature type="transmembrane region" description="Helical" evidence="1">
    <location>
        <begin position="6"/>
        <end position="26"/>
    </location>
</feature>
<reference evidence="2" key="1">
    <citation type="submission" date="2020-12" db="EMBL/GenBank/DDBJ databases">
        <title>Leucobacter sp. CAS2, isolated from Chromium sludge.</title>
        <authorList>
            <person name="Xu Z."/>
        </authorList>
    </citation>
    <scope>NUCLEOTIDE SEQUENCE</scope>
    <source>
        <strain evidence="2">CSA2</strain>
    </source>
</reference>
<dbReference type="EMBL" id="JAEHOI010000001">
    <property type="protein sequence ID" value="MBK0420572.1"/>
    <property type="molecule type" value="Genomic_DNA"/>
</dbReference>
<dbReference type="AlphaFoldDB" id="A0A934UX49"/>
<keyword evidence="1" id="KW-0472">Membrane</keyword>
<dbReference type="Pfam" id="PF19865">
    <property type="entry name" value="DUF6338"/>
    <property type="match status" value="1"/>
</dbReference>
<gene>
    <name evidence="2" type="ORF">JD292_00545</name>
</gene>
<evidence type="ECO:0000313" key="3">
    <source>
        <dbReference type="Proteomes" id="UP000618733"/>
    </source>
</evidence>
<keyword evidence="3" id="KW-1185">Reference proteome</keyword>
<name>A0A934UX49_9MICO</name>
<sequence length="223" mass="24803">MSLPSSYLEILIGIAILIPGLTYATVKRRYLGTREADYGTGARILDALYASLFFLILYVLLGVFFLGWRFTDLGGDALASLSSMHPQLSSVAVATLLMVIPALCAVVPAKIGFRSTKIWGKTVWLPRRKRRGRHPEPRAWEVAGARAQEQQFVRVRLEDGTYSGGLYGINSAMGAYPLARDLFLEEEYHMSPTGEFIEKVEGTNGIWISVNDNTVVEWLKAEE</sequence>